<dbReference type="InterPro" id="IPR005275">
    <property type="entry name" value="Lfuc_symporter_FucP"/>
</dbReference>
<proteinExistence type="predicted"/>
<dbReference type="InterPro" id="IPR050375">
    <property type="entry name" value="MFS_TsgA-like"/>
</dbReference>
<feature type="transmembrane region" description="Helical" evidence="6">
    <location>
        <begin position="68"/>
        <end position="88"/>
    </location>
</feature>
<dbReference type="Pfam" id="PF07690">
    <property type="entry name" value="MFS_1"/>
    <property type="match status" value="1"/>
</dbReference>
<dbReference type="InterPro" id="IPR011701">
    <property type="entry name" value="MFS"/>
</dbReference>
<feature type="transmembrane region" description="Helical" evidence="6">
    <location>
        <begin position="120"/>
        <end position="137"/>
    </location>
</feature>
<keyword evidence="8" id="KW-1185">Reference proteome</keyword>
<name>A0A7W5E398_9BACT</name>
<dbReference type="CDD" id="cd17394">
    <property type="entry name" value="MFS_FucP_like"/>
    <property type="match status" value="1"/>
</dbReference>
<dbReference type="Gene3D" id="1.20.1250.20">
    <property type="entry name" value="MFS general substrate transporter like domains"/>
    <property type="match status" value="3"/>
</dbReference>
<gene>
    <name evidence="7" type="ORF">FHS27_005256</name>
</gene>
<protein>
    <submittedName>
        <fullName evidence="7">FHS family L-fucose permease-like MFS transporter</fullName>
    </submittedName>
</protein>
<dbReference type="NCBIfam" id="TIGR00885">
    <property type="entry name" value="fucP"/>
    <property type="match status" value="1"/>
</dbReference>
<keyword evidence="4 6" id="KW-1133">Transmembrane helix</keyword>
<feature type="transmembrane region" description="Helical" evidence="6">
    <location>
        <begin position="446"/>
        <end position="469"/>
    </location>
</feature>
<comment type="subcellular location">
    <subcellularLocation>
        <location evidence="1">Cell inner membrane</location>
        <topology evidence="1">Multi-pass membrane protein</topology>
    </subcellularLocation>
</comment>
<feature type="transmembrane region" description="Helical" evidence="6">
    <location>
        <begin position="95"/>
        <end position="114"/>
    </location>
</feature>
<dbReference type="Proteomes" id="UP000536179">
    <property type="component" value="Unassembled WGS sequence"/>
</dbReference>
<organism evidence="7 8">
    <name type="scientific">Aporhodopirellula rubra</name>
    <dbReference type="NCBI Taxonomy" id="980271"/>
    <lineage>
        <taxon>Bacteria</taxon>
        <taxon>Pseudomonadati</taxon>
        <taxon>Planctomycetota</taxon>
        <taxon>Planctomycetia</taxon>
        <taxon>Pirellulales</taxon>
        <taxon>Pirellulaceae</taxon>
        <taxon>Aporhodopirellula</taxon>
    </lineage>
</organism>
<keyword evidence="5 6" id="KW-0472">Membrane</keyword>
<dbReference type="AlphaFoldDB" id="A0A7W5E398"/>
<dbReference type="SUPFAM" id="SSF103473">
    <property type="entry name" value="MFS general substrate transporter"/>
    <property type="match status" value="1"/>
</dbReference>
<reference evidence="7 8" key="1">
    <citation type="submission" date="2020-08" db="EMBL/GenBank/DDBJ databases">
        <title>Genomic Encyclopedia of Type Strains, Phase III (KMG-III): the genomes of soil and plant-associated and newly described type strains.</title>
        <authorList>
            <person name="Whitman W."/>
        </authorList>
    </citation>
    <scope>NUCLEOTIDE SEQUENCE [LARGE SCALE GENOMIC DNA]</scope>
    <source>
        <strain evidence="7 8">CECT 8075</strain>
    </source>
</reference>
<evidence type="ECO:0000313" key="7">
    <source>
        <dbReference type="EMBL" id="MBB3209416.1"/>
    </source>
</evidence>
<evidence type="ECO:0000256" key="4">
    <source>
        <dbReference type="ARBA" id="ARBA00022989"/>
    </source>
</evidence>
<evidence type="ECO:0000256" key="3">
    <source>
        <dbReference type="ARBA" id="ARBA00022692"/>
    </source>
</evidence>
<dbReference type="GO" id="GO:0015535">
    <property type="term" value="F:fucose:proton symporter activity"/>
    <property type="evidence" value="ECO:0007669"/>
    <property type="project" value="InterPro"/>
</dbReference>
<feature type="transmembrane region" description="Helical" evidence="6">
    <location>
        <begin position="351"/>
        <end position="370"/>
    </location>
</feature>
<feature type="transmembrane region" description="Helical" evidence="6">
    <location>
        <begin position="286"/>
        <end position="307"/>
    </location>
</feature>
<dbReference type="GO" id="GO:0005886">
    <property type="term" value="C:plasma membrane"/>
    <property type="evidence" value="ECO:0007669"/>
    <property type="project" value="UniProtKB-SubCell"/>
</dbReference>
<keyword evidence="3 6" id="KW-0812">Transmembrane</keyword>
<comment type="caution">
    <text evidence="7">The sequence shown here is derived from an EMBL/GenBank/DDBJ whole genome shotgun (WGS) entry which is preliminary data.</text>
</comment>
<feature type="transmembrane region" description="Helical" evidence="6">
    <location>
        <begin position="27"/>
        <end position="44"/>
    </location>
</feature>
<evidence type="ECO:0000256" key="2">
    <source>
        <dbReference type="ARBA" id="ARBA00022475"/>
    </source>
</evidence>
<dbReference type="RefSeq" id="WP_184308035.1">
    <property type="nucleotide sequence ID" value="NZ_JACHXU010000023.1"/>
</dbReference>
<dbReference type="PANTHER" id="PTHR43702">
    <property type="entry name" value="L-FUCOSE-PROTON SYMPORTER"/>
    <property type="match status" value="1"/>
</dbReference>
<evidence type="ECO:0000256" key="5">
    <source>
        <dbReference type="ARBA" id="ARBA00023136"/>
    </source>
</evidence>
<evidence type="ECO:0000313" key="8">
    <source>
        <dbReference type="Proteomes" id="UP000536179"/>
    </source>
</evidence>
<sequence>MNHDVPTPESGIENKTTSTPSVVPTQYLFPFILVTTLFALWGFANDITNPLVRAFKEIFLISNAQSSLVQWAFYGGYATMAIPAALVIRKVSYKSGIIIGLLLYAIGALLTIPASMMMDFNIFLVGFYVLTFGLAFLETTANPYILSMGPRETATQRLNLAQAFNPIGSLTGMVVASTFILPSLQVADFRAAEIAAHPEYATMLPSEVDGLITTSMEEHAIAEPEARQEMVAHDLDVVKTPYVVIAVVVLAVLVLFILTKLPDTGHEEEEIHLVQLLKNLLTNWQYVGGVIAQTFYVGAQIMCWTFIIHYGMTLVGLSASQAQNCNIVAMGIFLASRFICTFILKFLDPGLLLGILAIGGGMLTAGAIFLQGMTGLYCLIGVSACMSLMFPTIYGIALNGLTPNDAKLGSAGLIFAIVGGAFMPRYQGALIDGEGMTIAGQVLESVRVSFFLPLFCFVVIAIFGFSVAFMRSKQTAPSPVS</sequence>
<keyword evidence="2" id="KW-1003">Cell membrane</keyword>
<accession>A0A7W5E398</accession>
<feature type="transmembrane region" description="Helical" evidence="6">
    <location>
        <begin position="376"/>
        <end position="396"/>
    </location>
</feature>
<dbReference type="InterPro" id="IPR036259">
    <property type="entry name" value="MFS_trans_sf"/>
</dbReference>
<feature type="transmembrane region" description="Helical" evidence="6">
    <location>
        <begin position="408"/>
        <end position="426"/>
    </location>
</feature>
<feature type="transmembrane region" description="Helical" evidence="6">
    <location>
        <begin position="327"/>
        <end position="344"/>
    </location>
</feature>
<dbReference type="PANTHER" id="PTHR43702:SF11">
    <property type="entry name" value="L-FUCOSE-PROTON SYMPORTER"/>
    <property type="match status" value="1"/>
</dbReference>
<feature type="transmembrane region" description="Helical" evidence="6">
    <location>
        <begin position="240"/>
        <end position="258"/>
    </location>
</feature>
<dbReference type="EMBL" id="JACHXU010000023">
    <property type="protein sequence ID" value="MBB3209416.1"/>
    <property type="molecule type" value="Genomic_DNA"/>
</dbReference>
<evidence type="ECO:0000256" key="1">
    <source>
        <dbReference type="ARBA" id="ARBA00004429"/>
    </source>
</evidence>
<evidence type="ECO:0000256" key="6">
    <source>
        <dbReference type="SAM" id="Phobius"/>
    </source>
</evidence>